<proteinExistence type="predicted"/>
<name>A0AAX6GFB5_IRIPA</name>
<accession>A0AAX6GFB5</accession>
<dbReference type="AlphaFoldDB" id="A0AAX6GFB5"/>
<gene>
    <name evidence="1" type="ORF">M6B38_369055</name>
</gene>
<comment type="caution">
    <text evidence="1">The sequence shown here is derived from an EMBL/GenBank/DDBJ whole genome shotgun (WGS) entry which is preliminary data.</text>
</comment>
<evidence type="ECO:0000313" key="1">
    <source>
        <dbReference type="EMBL" id="KAJ6827252.1"/>
    </source>
</evidence>
<dbReference type="EMBL" id="JANAVB010020398">
    <property type="protein sequence ID" value="KAJ6827252.1"/>
    <property type="molecule type" value="Genomic_DNA"/>
</dbReference>
<reference evidence="1" key="1">
    <citation type="journal article" date="2023" name="GigaByte">
        <title>Genome assembly of the bearded iris, Iris pallida Lam.</title>
        <authorList>
            <person name="Bruccoleri R.E."/>
            <person name="Oakeley E.J."/>
            <person name="Faust A.M.E."/>
            <person name="Altorfer M."/>
            <person name="Dessus-Babus S."/>
            <person name="Burckhardt D."/>
            <person name="Oertli M."/>
            <person name="Naumann U."/>
            <person name="Petersen F."/>
            <person name="Wong J."/>
        </authorList>
    </citation>
    <scope>NUCLEOTIDE SEQUENCE</scope>
    <source>
        <strain evidence="1">GSM-AAB239-AS_SAM_17_03QT</strain>
    </source>
</reference>
<reference evidence="1" key="2">
    <citation type="submission" date="2023-04" db="EMBL/GenBank/DDBJ databases">
        <authorList>
            <person name="Bruccoleri R.E."/>
            <person name="Oakeley E.J."/>
            <person name="Faust A.-M."/>
            <person name="Dessus-Babus S."/>
            <person name="Altorfer M."/>
            <person name="Burckhardt D."/>
            <person name="Oertli M."/>
            <person name="Naumann U."/>
            <person name="Petersen F."/>
            <person name="Wong J."/>
        </authorList>
    </citation>
    <scope>NUCLEOTIDE SEQUENCE</scope>
    <source>
        <strain evidence="1">GSM-AAB239-AS_SAM_17_03QT</strain>
        <tissue evidence="1">Leaf</tissue>
    </source>
</reference>
<sequence>MEEIRFEITERSDTEALEEKLKIEREHRIEVERDFQIALLDLEEEREAQNESRDEYMK</sequence>
<dbReference type="Proteomes" id="UP001140949">
    <property type="component" value="Unassembled WGS sequence"/>
</dbReference>
<keyword evidence="2" id="KW-1185">Reference proteome</keyword>
<protein>
    <submittedName>
        <fullName evidence="1">Uncharacterized protein</fullName>
    </submittedName>
</protein>
<organism evidence="1 2">
    <name type="scientific">Iris pallida</name>
    <name type="common">Sweet iris</name>
    <dbReference type="NCBI Taxonomy" id="29817"/>
    <lineage>
        <taxon>Eukaryota</taxon>
        <taxon>Viridiplantae</taxon>
        <taxon>Streptophyta</taxon>
        <taxon>Embryophyta</taxon>
        <taxon>Tracheophyta</taxon>
        <taxon>Spermatophyta</taxon>
        <taxon>Magnoliopsida</taxon>
        <taxon>Liliopsida</taxon>
        <taxon>Asparagales</taxon>
        <taxon>Iridaceae</taxon>
        <taxon>Iridoideae</taxon>
        <taxon>Irideae</taxon>
        <taxon>Iris</taxon>
    </lineage>
</organism>
<evidence type="ECO:0000313" key="2">
    <source>
        <dbReference type="Proteomes" id="UP001140949"/>
    </source>
</evidence>